<sequence>MRYLWVGFGLSLLLLVVSVSMQTGMAQDLGSGDEYGLIEGDGAGAGGDVVGPGSSIDESICRFDGLTGKIIQGSGWTITDTNVLIGAGDYDQSGGNINDDSGDGIVDIAGDMNVTGEYAFNDSGEFNGNTLNDIGQINYTLGGSTDGPLYQQIEKAAETAPAAGFGRWWIRNDAPNTPMFTDDTDVDHVLNTGGDVTGPASNTDNHIPLFSGTTGKVLDDTSTIAVTAGPTLTPTTGSMTIAADLTISGNPTTIGSDAHIGGQVVLDAGTIAADDVTPSIVSDSIFVTSANTISTGITTFDDATIDQIFWVCGGSNTNSTTIADGGNFALEAEITLSLDVCIFLWAQGTSDFIEISRNVAVPFELNFLMGFGPNDGIFPSTAPAGAVTRNGRALVAFDSTTDENLIFEAAWLTDDYDPANNLRVEVDSICDGITSGAVRWCLEVESTATQDFDTDGFASAVCANSTCSATDGVASTAIITFTSGAWDGGGRNIPYRLRLSRDADNAADTAAGDAQFFHIAVRQQ</sequence>
<proteinExistence type="predicted"/>
<protein>
    <submittedName>
        <fullName evidence="1">Uncharacterized protein</fullName>
    </submittedName>
</protein>
<name>A0A0F9T7V0_9ZZZZ</name>
<organism evidence="1">
    <name type="scientific">marine sediment metagenome</name>
    <dbReference type="NCBI Taxonomy" id="412755"/>
    <lineage>
        <taxon>unclassified sequences</taxon>
        <taxon>metagenomes</taxon>
        <taxon>ecological metagenomes</taxon>
    </lineage>
</organism>
<comment type="caution">
    <text evidence="1">The sequence shown here is derived from an EMBL/GenBank/DDBJ whole genome shotgun (WGS) entry which is preliminary data.</text>
</comment>
<accession>A0A0F9T7V0</accession>
<gene>
    <name evidence="1" type="ORF">LCGC14_0424640</name>
</gene>
<reference evidence="1" key="1">
    <citation type="journal article" date="2015" name="Nature">
        <title>Complex archaea that bridge the gap between prokaryotes and eukaryotes.</title>
        <authorList>
            <person name="Spang A."/>
            <person name="Saw J.H."/>
            <person name="Jorgensen S.L."/>
            <person name="Zaremba-Niedzwiedzka K."/>
            <person name="Martijn J."/>
            <person name="Lind A.E."/>
            <person name="van Eijk R."/>
            <person name="Schleper C."/>
            <person name="Guy L."/>
            <person name="Ettema T.J."/>
        </authorList>
    </citation>
    <scope>NUCLEOTIDE SEQUENCE</scope>
</reference>
<dbReference type="AlphaFoldDB" id="A0A0F9T7V0"/>
<evidence type="ECO:0000313" key="1">
    <source>
        <dbReference type="EMBL" id="KKN71047.1"/>
    </source>
</evidence>
<dbReference type="EMBL" id="LAZR01000391">
    <property type="protein sequence ID" value="KKN71047.1"/>
    <property type="molecule type" value="Genomic_DNA"/>
</dbReference>